<name>A0AAD7T9E9_9TELE</name>
<reference evidence="1" key="1">
    <citation type="journal article" date="2023" name="Science">
        <title>Genome structures resolve the early diversification of teleost fishes.</title>
        <authorList>
            <person name="Parey E."/>
            <person name="Louis A."/>
            <person name="Montfort J."/>
            <person name="Bouchez O."/>
            <person name="Roques C."/>
            <person name="Iampietro C."/>
            <person name="Lluch J."/>
            <person name="Castinel A."/>
            <person name="Donnadieu C."/>
            <person name="Desvignes T."/>
            <person name="Floi Bucao C."/>
            <person name="Jouanno E."/>
            <person name="Wen M."/>
            <person name="Mejri S."/>
            <person name="Dirks R."/>
            <person name="Jansen H."/>
            <person name="Henkel C."/>
            <person name="Chen W.J."/>
            <person name="Zahm M."/>
            <person name="Cabau C."/>
            <person name="Klopp C."/>
            <person name="Thompson A.W."/>
            <person name="Robinson-Rechavi M."/>
            <person name="Braasch I."/>
            <person name="Lecointre G."/>
            <person name="Bobe J."/>
            <person name="Postlethwait J.H."/>
            <person name="Berthelot C."/>
            <person name="Roest Crollius H."/>
            <person name="Guiguen Y."/>
        </authorList>
    </citation>
    <scope>NUCLEOTIDE SEQUENCE</scope>
    <source>
        <strain evidence="1">NC1722</strain>
    </source>
</reference>
<evidence type="ECO:0000313" key="1">
    <source>
        <dbReference type="EMBL" id="KAJ8416785.1"/>
    </source>
</evidence>
<dbReference type="AlphaFoldDB" id="A0AAD7T9E9"/>
<keyword evidence="2" id="KW-1185">Reference proteome</keyword>
<dbReference type="EMBL" id="JAINUG010000005">
    <property type="protein sequence ID" value="KAJ8416785.1"/>
    <property type="molecule type" value="Genomic_DNA"/>
</dbReference>
<proteinExistence type="predicted"/>
<comment type="caution">
    <text evidence="1">The sequence shown here is derived from an EMBL/GenBank/DDBJ whole genome shotgun (WGS) entry which is preliminary data.</text>
</comment>
<evidence type="ECO:0000313" key="2">
    <source>
        <dbReference type="Proteomes" id="UP001221898"/>
    </source>
</evidence>
<accession>A0AAD7T9E9</accession>
<dbReference type="Proteomes" id="UP001221898">
    <property type="component" value="Unassembled WGS sequence"/>
</dbReference>
<sequence length="82" mass="9246">MLDGDIIEQETVSLQELQDASADDPALSTLTAYVRQGWPAKVPDDLLPCFRIREELSCWNDPVRSMRPTMAPKWSPMDCPPV</sequence>
<gene>
    <name evidence="1" type="ORF">AAFF_G00326630</name>
</gene>
<organism evidence="1 2">
    <name type="scientific">Aldrovandia affinis</name>
    <dbReference type="NCBI Taxonomy" id="143900"/>
    <lineage>
        <taxon>Eukaryota</taxon>
        <taxon>Metazoa</taxon>
        <taxon>Chordata</taxon>
        <taxon>Craniata</taxon>
        <taxon>Vertebrata</taxon>
        <taxon>Euteleostomi</taxon>
        <taxon>Actinopterygii</taxon>
        <taxon>Neopterygii</taxon>
        <taxon>Teleostei</taxon>
        <taxon>Notacanthiformes</taxon>
        <taxon>Halosauridae</taxon>
        <taxon>Aldrovandia</taxon>
    </lineage>
</organism>
<protein>
    <submittedName>
        <fullName evidence="1">Uncharacterized protein</fullName>
    </submittedName>
</protein>